<dbReference type="PANTHER" id="PTHR43319">
    <property type="entry name" value="BETA-LACTAMASE-RELATED"/>
    <property type="match status" value="1"/>
</dbReference>
<dbReference type="InterPro" id="IPR052907">
    <property type="entry name" value="Beta-lactamase/esterase"/>
</dbReference>
<dbReference type="InterPro" id="IPR001466">
    <property type="entry name" value="Beta-lactam-related"/>
</dbReference>
<dbReference type="Gene3D" id="3.40.710.10">
    <property type="entry name" value="DD-peptidase/beta-lactamase superfamily"/>
    <property type="match status" value="1"/>
</dbReference>
<accession>A0ABU9YP53</accession>
<organism evidence="2 3">
    <name type="scientific">Tistrella arctica</name>
    <dbReference type="NCBI Taxonomy" id="3133430"/>
    <lineage>
        <taxon>Bacteria</taxon>
        <taxon>Pseudomonadati</taxon>
        <taxon>Pseudomonadota</taxon>
        <taxon>Alphaproteobacteria</taxon>
        <taxon>Geminicoccales</taxon>
        <taxon>Geminicoccaceae</taxon>
        <taxon>Tistrella</taxon>
    </lineage>
</organism>
<evidence type="ECO:0000313" key="2">
    <source>
        <dbReference type="EMBL" id="MEN2990574.1"/>
    </source>
</evidence>
<dbReference type="RefSeq" id="WP_345938110.1">
    <property type="nucleotide sequence ID" value="NZ_JBBKTW010000007.1"/>
</dbReference>
<comment type="caution">
    <text evidence="2">The sequence shown here is derived from an EMBL/GenBank/DDBJ whole genome shotgun (WGS) entry which is preliminary data.</text>
</comment>
<dbReference type="InterPro" id="IPR012338">
    <property type="entry name" value="Beta-lactam/transpept-like"/>
</dbReference>
<dbReference type="GO" id="GO:0016787">
    <property type="term" value="F:hydrolase activity"/>
    <property type="evidence" value="ECO:0007669"/>
    <property type="project" value="UniProtKB-KW"/>
</dbReference>
<dbReference type="EMBL" id="JBBKTW010000007">
    <property type="protein sequence ID" value="MEN2990574.1"/>
    <property type="molecule type" value="Genomic_DNA"/>
</dbReference>
<feature type="domain" description="Beta-lactamase-related" evidence="1">
    <location>
        <begin position="18"/>
        <end position="388"/>
    </location>
</feature>
<keyword evidence="2" id="KW-0378">Hydrolase</keyword>
<name>A0ABU9YP53_9PROT</name>
<keyword evidence="3" id="KW-1185">Reference proteome</keyword>
<evidence type="ECO:0000313" key="3">
    <source>
        <dbReference type="Proteomes" id="UP001413721"/>
    </source>
</evidence>
<dbReference type="Proteomes" id="UP001413721">
    <property type="component" value="Unassembled WGS sequence"/>
</dbReference>
<dbReference type="PANTHER" id="PTHR43319:SF3">
    <property type="entry name" value="BETA-LACTAMASE-RELATED DOMAIN-CONTAINING PROTEIN"/>
    <property type="match status" value="1"/>
</dbReference>
<proteinExistence type="predicted"/>
<dbReference type="SUPFAM" id="SSF56601">
    <property type="entry name" value="beta-lactamase/transpeptidase-like"/>
    <property type="match status" value="1"/>
</dbReference>
<dbReference type="EC" id="3.1.1.103" evidence="2"/>
<sequence length="396" mass="42628">MASDPTIHGTTDGAFQHLRDIFRHNLTSRGELGAAVSVYHRGRKVVDLWGGSRNRRTAEPWQQDTLVPVYSTGKGLAAIACAVAVSRGHLALDAPIADIWPGFARHGKDTITLRCVLDHKAGLVLFGRTVTRQDLADPGGMAAILEEMVPLWRPGSRWGYHIGSFGSLLAELIRRTDPGGRSFGQFFADEVARPLGVEVHFGLPDDLPQDRLARISRPSAAGLRSGLLHAPFALQCQVYNPVSLLHRAIREMPDLNVNDRDWMRHDFPSANCAATARGIAAIYGSLATGGEALGIAPALLEQMSSPPAKPPGGPADRLFGIDLLWNLGFMRPGASFRFSPTAGAFGMAGLGGSFGFCDPEHGIGYAYVPNRLGVLPFADHREQALRKAVYDALAMA</sequence>
<evidence type="ECO:0000259" key="1">
    <source>
        <dbReference type="Pfam" id="PF00144"/>
    </source>
</evidence>
<gene>
    <name evidence="2" type="ORF">WG926_19835</name>
</gene>
<dbReference type="Pfam" id="PF00144">
    <property type="entry name" value="Beta-lactamase"/>
    <property type="match status" value="1"/>
</dbReference>
<protein>
    <submittedName>
        <fullName evidence="2">Serine hydrolase domain-containing protein</fullName>
        <ecNumber evidence="2">3.1.1.103</ecNumber>
    </submittedName>
</protein>
<reference evidence="2 3" key="1">
    <citation type="submission" date="2024-03" db="EMBL/GenBank/DDBJ databases">
        <title>High-quality draft genome sequencing of Tistrella sp. BH-R2-4.</title>
        <authorList>
            <person name="Dong C."/>
        </authorList>
    </citation>
    <scope>NUCLEOTIDE SEQUENCE [LARGE SCALE GENOMIC DNA]</scope>
    <source>
        <strain evidence="2 3">BH-R2-4</strain>
    </source>
</reference>